<protein>
    <submittedName>
        <fullName evidence="1">Uncharacterized protein</fullName>
    </submittedName>
</protein>
<comment type="caution">
    <text evidence="1">The sequence shown here is derived from an EMBL/GenBank/DDBJ whole genome shotgun (WGS) entry which is preliminary data.</text>
</comment>
<proteinExistence type="predicted"/>
<evidence type="ECO:0000313" key="1">
    <source>
        <dbReference type="EMBL" id="KKL91549.1"/>
    </source>
</evidence>
<dbReference type="AlphaFoldDB" id="A0A0F9FYP7"/>
<organism evidence="1">
    <name type="scientific">marine sediment metagenome</name>
    <dbReference type="NCBI Taxonomy" id="412755"/>
    <lineage>
        <taxon>unclassified sequences</taxon>
        <taxon>metagenomes</taxon>
        <taxon>ecological metagenomes</taxon>
    </lineage>
</organism>
<dbReference type="EMBL" id="LAZR01019704">
    <property type="protein sequence ID" value="KKL91549.1"/>
    <property type="molecule type" value="Genomic_DNA"/>
</dbReference>
<sequence>MVRKTIPLKPKRKKEKIFDEGLRIFAAKKSKITITKKVKK</sequence>
<name>A0A0F9FYP7_9ZZZZ</name>
<reference evidence="1" key="1">
    <citation type="journal article" date="2015" name="Nature">
        <title>Complex archaea that bridge the gap between prokaryotes and eukaryotes.</title>
        <authorList>
            <person name="Spang A."/>
            <person name="Saw J.H."/>
            <person name="Jorgensen S.L."/>
            <person name="Zaremba-Niedzwiedzka K."/>
            <person name="Martijn J."/>
            <person name="Lind A.E."/>
            <person name="van Eijk R."/>
            <person name="Schleper C."/>
            <person name="Guy L."/>
            <person name="Ettema T.J."/>
        </authorList>
    </citation>
    <scope>NUCLEOTIDE SEQUENCE</scope>
</reference>
<accession>A0A0F9FYP7</accession>
<gene>
    <name evidence="1" type="ORF">LCGC14_1893600</name>
</gene>